<reference evidence="2 3" key="1">
    <citation type="submission" date="2018-03" db="EMBL/GenBank/DDBJ databases">
        <title>Genomic Encyclopedia of Archaeal and Bacterial Type Strains, Phase II (KMG-II): from individual species to whole genera.</title>
        <authorList>
            <person name="Goeker M."/>
        </authorList>
    </citation>
    <scope>NUCLEOTIDE SEQUENCE [LARGE SCALE GENOMIC DNA]</scope>
    <source>
        <strain evidence="2 3">DSM 25027</strain>
    </source>
</reference>
<dbReference type="AlphaFoldDB" id="A0A2T0M7Z0"/>
<dbReference type="EMBL" id="PVYX01000002">
    <property type="protein sequence ID" value="PRX53621.1"/>
    <property type="molecule type" value="Genomic_DNA"/>
</dbReference>
<dbReference type="Proteomes" id="UP000237640">
    <property type="component" value="Unassembled WGS sequence"/>
</dbReference>
<gene>
    <name evidence="2" type="ORF">CLV81_2006</name>
</gene>
<feature type="transmembrane region" description="Helical" evidence="1">
    <location>
        <begin position="12"/>
        <end position="28"/>
    </location>
</feature>
<organism evidence="2 3">
    <name type="scientific">Flagellimonas meridianipacifica</name>
    <dbReference type="NCBI Taxonomy" id="1080225"/>
    <lineage>
        <taxon>Bacteria</taxon>
        <taxon>Pseudomonadati</taxon>
        <taxon>Bacteroidota</taxon>
        <taxon>Flavobacteriia</taxon>
        <taxon>Flavobacteriales</taxon>
        <taxon>Flavobacteriaceae</taxon>
        <taxon>Flagellimonas</taxon>
    </lineage>
</organism>
<sequence>MVNRLNNNLYEILTLFVASTSNLIFYGYKSIDQTTQ</sequence>
<evidence type="ECO:0000313" key="3">
    <source>
        <dbReference type="Proteomes" id="UP000237640"/>
    </source>
</evidence>
<keyword evidence="3" id="KW-1185">Reference proteome</keyword>
<proteinExistence type="predicted"/>
<keyword evidence="1" id="KW-0812">Transmembrane</keyword>
<accession>A0A2T0M7Z0</accession>
<keyword evidence="1" id="KW-1133">Transmembrane helix</keyword>
<protein>
    <submittedName>
        <fullName evidence="2">Uncharacterized protein</fullName>
    </submittedName>
</protein>
<evidence type="ECO:0000313" key="2">
    <source>
        <dbReference type="EMBL" id="PRX53621.1"/>
    </source>
</evidence>
<name>A0A2T0M7Z0_9FLAO</name>
<comment type="caution">
    <text evidence="2">The sequence shown here is derived from an EMBL/GenBank/DDBJ whole genome shotgun (WGS) entry which is preliminary data.</text>
</comment>
<evidence type="ECO:0000256" key="1">
    <source>
        <dbReference type="SAM" id="Phobius"/>
    </source>
</evidence>
<keyword evidence="1" id="KW-0472">Membrane</keyword>